<dbReference type="Pfam" id="PF03929">
    <property type="entry name" value="PepSY_TM"/>
    <property type="match status" value="1"/>
</dbReference>
<feature type="transmembrane region" description="Helical" evidence="1">
    <location>
        <begin position="188"/>
        <end position="209"/>
    </location>
</feature>
<dbReference type="PANTHER" id="PTHR34219:SF3">
    <property type="entry name" value="BLL7967 PROTEIN"/>
    <property type="match status" value="1"/>
</dbReference>
<evidence type="ECO:0000256" key="1">
    <source>
        <dbReference type="SAM" id="Phobius"/>
    </source>
</evidence>
<dbReference type="InterPro" id="IPR005625">
    <property type="entry name" value="PepSY-ass_TM"/>
</dbReference>
<dbReference type="PANTHER" id="PTHR34219">
    <property type="entry name" value="IRON-REGULATED INNER MEMBRANE PROTEIN-RELATED"/>
    <property type="match status" value="1"/>
</dbReference>
<reference evidence="2 3" key="1">
    <citation type="submission" date="2019-03" db="EMBL/GenBank/DDBJ databases">
        <title>Draft genome of Gammaproteobacteria bacterium LSUCC0057, a member of the SAR92 clade.</title>
        <authorList>
            <person name="Lanclos V.C."/>
            <person name="Doiron C."/>
            <person name="Henson M.W."/>
            <person name="Thrash J.C."/>
        </authorList>
    </citation>
    <scope>NUCLEOTIDE SEQUENCE [LARGE SCALE GENOMIC DNA]</scope>
    <source>
        <strain evidence="2 3">LSUCC0057</strain>
    </source>
</reference>
<keyword evidence="3" id="KW-1185">Reference proteome</keyword>
<dbReference type="AlphaFoldDB" id="A0A4Y8UH53"/>
<gene>
    <name evidence="2" type="ORF">E3W66_09985</name>
</gene>
<dbReference type="EMBL" id="SPIA01000006">
    <property type="protein sequence ID" value="TFH67134.1"/>
    <property type="molecule type" value="Genomic_DNA"/>
</dbReference>
<feature type="transmembrane region" description="Helical" evidence="1">
    <location>
        <begin position="139"/>
        <end position="163"/>
    </location>
</feature>
<keyword evidence="1" id="KW-1133">Transmembrane helix</keyword>
<accession>A0A4Y8UH53</accession>
<feature type="transmembrane region" description="Helical" evidence="1">
    <location>
        <begin position="12"/>
        <end position="36"/>
    </location>
</feature>
<name>A0A4Y8UH53_9GAMM</name>
<dbReference type="Proteomes" id="UP000298133">
    <property type="component" value="Unassembled WGS sequence"/>
</dbReference>
<keyword evidence="1" id="KW-0472">Membrane</keyword>
<sequence length="369" mass="40591">MKSQTIKWWARLHSVSSLICTAFLLMLALTGLPLIFEDEIDGWLNPAAPMNVVGGEPLTLDQLLAAAKRSGEQPVYMSFDSDRPVVNVTTAAIDDPADMHFASYNRYSGELVEESNRGGPLLEFILSLHTDMFLGLPGMLLLGAMGMLFAVAVISGLVLYAPFMRRLPFATLRSGHSVRVRRLDSHNLLGVMATAWLLVVSLSGVVNTLETPLLAQWRSEQLASWQVMEQPTAAEVSAINLDRAVTEAVASRPDLTLQFIAFAGSKFATQAHHAVYLHGNTPLTARIITPILIDSRSGALLPTESLPWYMTALALSRPLHFGDYGGFPLKLLWAALDLVAIAVLWTGLRLWWSRRREQHSHSPTASERV</sequence>
<proteinExistence type="predicted"/>
<evidence type="ECO:0000313" key="3">
    <source>
        <dbReference type="Proteomes" id="UP000298133"/>
    </source>
</evidence>
<evidence type="ECO:0000313" key="2">
    <source>
        <dbReference type="EMBL" id="TFH67134.1"/>
    </source>
</evidence>
<feature type="transmembrane region" description="Helical" evidence="1">
    <location>
        <begin position="331"/>
        <end position="352"/>
    </location>
</feature>
<organism evidence="2 3">
    <name type="scientific">Gammaproteobacteria bacterium LSUCC0057</name>
    <dbReference type="NCBI Taxonomy" id="2559237"/>
    <lineage>
        <taxon>Bacteria</taxon>
        <taxon>Pseudomonadati</taxon>
        <taxon>Pseudomonadota</taxon>
        <taxon>Gammaproteobacteria</taxon>
        <taxon>Cellvibrionales</taxon>
        <taxon>Porticoccaceae</taxon>
        <taxon>SAR92 clade</taxon>
    </lineage>
</organism>
<dbReference type="OrthoDB" id="6307929at2"/>
<comment type="caution">
    <text evidence="2">The sequence shown here is derived from an EMBL/GenBank/DDBJ whole genome shotgun (WGS) entry which is preliminary data.</text>
</comment>
<keyword evidence="1" id="KW-0812">Transmembrane</keyword>
<protein>
    <submittedName>
        <fullName evidence="2">PepSY domain-containing protein</fullName>
    </submittedName>
</protein>